<sequence length="292" mass="32746">AIDSCNQTLTHPPPTDEYKLCDLTFELIHGDADVPGKTDEIALGPRIKISQEEDQYQALKRKPPVNRWEIPQSRAQSNVGVRGIKNEQNQPEIFPWCEVVELHPRATDNSPPWPPQGYVKFCMTNKTLISRIHCIDSAAVDFFQHGKEEEDAKRTNVFSIKALQHYCYAFASFFCGVLSSAQWNVQFSVPLSSASLPQDKKKKIKMKWKREVSLPEQTSKKRLGDMTKDNQAAKSQENTTHWSAGSSDCSFGFSAVLATALTVVPASHTDWPSSVYLQLASVVPIDSLHPMQ</sequence>
<feature type="region of interest" description="Disordered" evidence="1">
    <location>
        <begin position="213"/>
        <end position="244"/>
    </location>
</feature>
<protein>
    <submittedName>
        <fullName evidence="2">Uncharacterized protein</fullName>
    </submittedName>
</protein>
<dbReference type="EMBL" id="JBBHLL010000191">
    <property type="protein sequence ID" value="KAK7810642.1"/>
    <property type="molecule type" value="Genomic_DNA"/>
</dbReference>
<proteinExistence type="predicted"/>
<comment type="caution">
    <text evidence="2">The sequence shown here is derived from an EMBL/GenBank/DDBJ whole genome shotgun (WGS) entry which is preliminary data.</text>
</comment>
<gene>
    <name evidence="2" type="ORF">U0070_022978</name>
</gene>
<reference evidence="2 3" key="1">
    <citation type="journal article" date="2023" name="bioRxiv">
        <title>Conserved and derived expression patterns and positive selection on dental genes reveal complex evolutionary context of ever-growing rodent molars.</title>
        <authorList>
            <person name="Calamari Z.T."/>
            <person name="Song A."/>
            <person name="Cohen E."/>
            <person name="Akter M."/>
            <person name="Roy R.D."/>
            <person name="Hallikas O."/>
            <person name="Christensen M.M."/>
            <person name="Li P."/>
            <person name="Marangoni P."/>
            <person name="Jernvall J."/>
            <person name="Klein O.D."/>
        </authorList>
    </citation>
    <scope>NUCLEOTIDE SEQUENCE [LARGE SCALE GENOMIC DNA]</scope>
    <source>
        <strain evidence="2">V071</strain>
    </source>
</reference>
<feature type="compositionally biased region" description="Polar residues" evidence="1">
    <location>
        <begin position="229"/>
        <end position="244"/>
    </location>
</feature>
<name>A0AAW0I8M8_MYOGA</name>
<evidence type="ECO:0000313" key="3">
    <source>
        <dbReference type="Proteomes" id="UP001488838"/>
    </source>
</evidence>
<keyword evidence="3" id="KW-1185">Reference proteome</keyword>
<feature type="non-terminal residue" evidence="2">
    <location>
        <position position="1"/>
    </location>
</feature>
<evidence type="ECO:0000313" key="2">
    <source>
        <dbReference type="EMBL" id="KAK7810642.1"/>
    </source>
</evidence>
<feature type="non-terminal residue" evidence="2">
    <location>
        <position position="292"/>
    </location>
</feature>
<evidence type="ECO:0000256" key="1">
    <source>
        <dbReference type="SAM" id="MobiDB-lite"/>
    </source>
</evidence>
<organism evidence="2 3">
    <name type="scientific">Myodes glareolus</name>
    <name type="common">Bank vole</name>
    <name type="synonym">Clethrionomys glareolus</name>
    <dbReference type="NCBI Taxonomy" id="447135"/>
    <lineage>
        <taxon>Eukaryota</taxon>
        <taxon>Metazoa</taxon>
        <taxon>Chordata</taxon>
        <taxon>Craniata</taxon>
        <taxon>Vertebrata</taxon>
        <taxon>Euteleostomi</taxon>
        <taxon>Mammalia</taxon>
        <taxon>Eutheria</taxon>
        <taxon>Euarchontoglires</taxon>
        <taxon>Glires</taxon>
        <taxon>Rodentia</taxon>
        <taxon>Myomorpha</taxon>
        <taxon>Muroidea</taxon>
        <taxon>Cricetidae</taxon>
        <taxon>Arvicolinae</taxon>
        <taxon>Myodes</taxon>
    </lineage>
</organism>
<accession>A0AAW0I8M8</accession>
<feature type="compositionally biased region" description="Basic and acidic residues" evidence="1">
    <location>
        <begin position="213"/>
        <end position="228"/>
    </location>
</feature>
<dbReference type="Proteomes" id="UP001488838">
    <property type="component" value="Unassembled WGS sequence"/>
</dbReference>
<dbReference type="AlphaFoldDB" id="A0AAW0I8M8"/>